<dbReference type="Gene3D" id="3.90.960.10">
    <property type="entry name" value="YbaK/aminoacyl-tRNA synthetase-associated domain"/>
    <property type="match status" value="1"/>
</dbReference>
<evidence type="ECO:0000256" key="3">
    <source>
        <dbReference type="ARBA" id="ARBA00023239"/>
    </source>
</evidence>
<evidence type="ECO:0000313" key="6">
    <source>
        <dbReference type="EMBL" id="SDU77993.1"/>
    </source>
</evidence>
<feature type="domain" description="YbaK/aminoacyl-tRNA synthetase-associated" evidence="5">
    <location>
        <begin position="47"/>
        <end position="158"/>
    </location>
</feature>
<keyword evidence="7" id="KW-1185">Reference proteome</keyword>
<dbReference type="CDD" id="cd00002">
    <property type="entry name" value="YbaK_deacylase"/>
    <property type="match status" value="1"/>
</dbReference>
<dbReference type="PANTHER" id="PTHR30411:SF0">
    <property type="entry name" value="CYS-TRNA(PRO)_CYS-TRNA(CYS) DEACYLASE YBAK"/>
    <property type="match status" value="1"/>
</dbReference>
<organism evidence="6 7">
    <name type="scientific">Arcanobacterium phocae</name>
    <dbReference type="NCBI Taxonomy" id="131112"/>
    <lineage>
        <taxon>Bacteria</taxon>
        <taxon>Bacillati</taxon>
        <taxon>Actinomycetota</taxon>
        <taxon>Actinomycetes</taxon>
        <taxon>Actinomycetales</taxon>
        <taxon>Actinomycetaceae</taxon>
        <taxon>Arcanobacterium</taxon>
    </lineage>
</organism>
<dbReference type="SUPFAM" id="SSF55826">
    <property type="entry name" value="YbaK/ProRS associated domain"/>
    <property type="match status" value="1"/>
</dbReference>
<dbReference type="InterPro" id="IPR036754">
    <property type="entry name" value="YbaK/aa-tRNA-synt-asso_dom_sf"/>
</dbReference>
<dbReference type="InterPro" id="IPR007214">
    <property type="entry name" value="YbaK/aa-tRNA-synth-assoc-dom"/>
</dbReference>
<dbReference type="EMBL" id="LT629804">
    <property type="protein sequence ID" value="SDU77993.1"/>
    <property type="molecule type" value="Genomic_DNA"/>
</dbReference>
<dbReference type="GeneID" id="65344029"/>
<keyword evidence="2 4" id="KW-0648">Protein biosynthesis</keyword>
<dbReference type="STRING" id="131112.SAMN04489737_0274"/>
<dbReference type="NCBIfam" id="TIGR00011">
    <property type="entry name" value="YbaK_EbsC"/>
    <property type="match status" value="1"/>
</dbReference>
<dbReference type="Proteomes" id="UP000214355">
    <property type="component" value="Chromosome I"/>
</dbReference>
<accession>A0A1H2LAH7</accession>
<evidence type="ECO:0000259" key="5">
    <source>
        <dbReference type="Pfam" id="PF04073"/>
    </source>
</evidence>
<dbReference type="EC" id="4.2.-.-" evidence="4"/>
<evidence type="ECO:0000256" key="2">
    <source>
        <dbReference type="ARBA" id="ARBA00022917"/>
    </source>
</evidence>
<protein>
    <recommendedName>
        <fullName evidence="4">Cys-tRNA(Pro)/Cys-tRNA(Cys) deacylase</fullName>
        <ecNumber evidence="4">4.2.-.-</ecNumber>
    </recommendedName>
</protein>
<gene>
    <name evidence="6" type="ORF">SAMN04489737_0274</name>
</gene>
<dbReference type="PANTHER" id="PTHR30411">
    <property type="entry name" value="CYTOPLASMIC PROTEIN"/>
    <property type="match status" value="1"/>
</dbReference>
<reference evidence="7" key="1">
    <citation type="submission" date="2016-10" db="EMBL/GenBank/DDBJ databases">
        <authorList>
            <person name="Varghese N."/>
            <person name="Submissions S."/>
        </authorList>
    </citation>
    <scope>NUCLEOTIDE SEQUENCE [LARGE SCALE GENOMIC DNA]</scope>
    <source>
        <strain evidence="7">DSM 10002</strain>
    </source>
</reference>
<evidence type="ECO:0000256" key="1">
    <source>
        <dbReference type="ARBA" id="ARBA00009798"/>
    </source>
</evidence>
<dbReference type="AlphaFoldDB" id="A0A1H2LAH7"/>
<proteinExistence type="inferred from homology"/>
<dbReference type="PIRSF" id="PIRSF006181">
    <property type="entry name" value="EbsC_YbaK"/>
    <property type="match status" value="1"/>
</dbReference>
<dbReference type="Pfam" id="PF04073">
    <property type="entry name" value="tRNA_edit"/>
    <property type="match status" value="1"/>
</dbReference>
<keyword evidence="3 4" id="KW-0456">Lyase</keyword>
<dbReference type="InterPro" id="IPR004369">
    <property type="entry name" value="Prolyl-tRNA_editing_YbaK/EbsC"/>
</dbReference>
<evidence type="ECO:0000313" key="7">
    <source>
        <dbReference type="Proteomes" id="UP000214355"/>
    </source>
</evidence>
<dbReference type="GO" id="GO:0016829">
    <property type="term" value="F:lyase activity"/>
    <property type="evidence" value="ECO:0007669"/>
    <property type="project" value="UniProtKB-KW"/>
</dbReference>
<dbReference type="OrthoDB" id="9809296at2"/>
<comment type="similarity">
    <text evidence="1 4">Belongs to the prolyl-tRNA editing family. YbaK/EbsC subfamily.</text>
</comment>
<dbReference type="RefSeq" id="WP_091278981.1">
    <property type="nucleotide sequence ID" value="NZ_JABAPH010000006.1"/>
</dbReference>
<dbReference type="GO" id="GO:0006412">
    <property type="term" value="P:translation"/>
    <property type="evidence" value="ECO:0007669"/>
    <property type="project" value="UniProtKB-KW"/>
</dbReference>
<name>A0A1H2LAH7_9ACTO</name>
<evidence type="ECO:0000256" key="4">
    <source>
        <dbReference type="PIRNR" id="PIRNR006181"/>
    </source>
</evidence>
<dbReference type="GO" id="GO:0002161">
    <property type="term" value="F:aminoacyl-tRNA deacylase activity"/>
    <property type="evidence" value="ECO:0007669"/>
    <property type="project" value="InterPro"/>
</dbReference>
<sequence length="171" mass="18232">MAGKKKSGQHKAGHAGTPALMVLEDARVPFTLYEYEHSEQMEHGYARDTAEILGCDPDAVFKTLMVESGRDIFVAIVPASARLHLKSVAKAAGVKSVAMMDPREAEKVTGYVTGGISPLGQKRQFPIFLDESALMTDEILVSGGKRSLSVGIAPADFIAVSGAKVADIAEW</sequence>